<proteinExistence type="inferred from homology"/>
<sequence length="595" mass="66198">MSTMVYPREEALERLSQDEIVLNTKAVMQGLETLRGEHAQLLNSLLDCAQPPAAQEKSGLLRKSLEAIELGLGEAQMIIALSSHLSAVESEKQKLRAQVRRLCQENQWLRDELAGTQHKLQRSEQSVAQLEEEKKHLEFMNQIKKLDDDASPSEEKNQGDTSKDSLDDLFPNDDDQGPAQPSGEAAAQQGGYEIPARLRTLHNLVIQYASQGRYEVAVPLCKQALEDLEKTSGHDHPDVATMLNILALVYREKTLGKDHPAVAATLNNLAVLYGKRGKYKEAEPLCKRALEIREKVLGRFHPDVAKQLNNLALLCQNQGKYDEVEYYYRRALEIYESKLGADDPNVAKTKNNLATCYLKQSKFKDAEALYKEILTRAHEKEFGSVNSDYNLHLKYFWLKKKKDCGPGVYVEYGSWYKACKVDSPTVNTTLKSLGALYRRQGKLEAAETLEECASKSRKQGIDAINQSKVVELLKDGGSERRHGREGGGGAGGQRGDNEGDDSAEWNGDGNGSLRRSGSFGKLREALRRSSEMLVKKLQLSAPQEPRNPGMKRASSLNFLNKSTEETTQDNNSGLSDCRGLSASNVDLSRRSSLLG</sequence>
<keyword evidence="4 11" id="KW-0493">Microtubule</keyword>
<dbReference type="InParanoid" id="A0A3P8UB29"/>
<keyword evidence="9 11" id="KW-0206">Cytoskeleton</keyword>
<dbReference type="InterPro" id="IPR019734">
    <property type="entry name" value="TPR_rpt"/>
</dbReference>
<evidence type="ECO:0000313" key="14">
    <source>
        <dbReference type="Ensembl" id="ENSCSEP00000000458.1"/>
    </source>
</evidence>
<organism evidence="14 15">
    <name type="scientific">Cynoglossus semilaevis</name>
    <name type="common">Tongue sole</name>
    <dbReference type="NCBI Taxonomy" id="244447"/>
    <lineage>
        <taxon>Eukaryota</taxon>
        <taxon>Metazoa</taxon>
        <taxon>Chordata</taxon>
        <taxon>Craniata</taxon>
        <taxon>Vertebrata</taxon>
        <taxon>Euteleostomi</taxon>
        <taxon>Actinopterygii</taxon>
        <taxon>Neopterygii</taxon>
        <taxon>Teleostei</taxon>
        <taxon>Neoteleostei</taxon>
        <taxon>Acanthomorphata</taxon>
        <taxon>Carangaria</taxon>
        <taxon>Pleuronectiformes</taxon>
        <taxon>Pleuronectoidei</taxon>
        <taxon>Cynoglossidae</taxon>
        <taxon>Cynoglossinae</taxon>
        <taxon>Cynoglossus</taxon>
    </lineage>
</organism>
<keyword evidence="6 10" id="KW-0802">TPR repeat</keyword>
<accession>A0A3P8UB29</accession>
<dbReference type="Proteomes" id="UP000265120">
    <property type="component" value="Chromosome 1"/>
</dbReference>
<keyword evidence="7 12" id="KW-0175">Coiled coil</keyword>
<dbReference type="GO" id="GO:0005871">
    <property type="term" value="C:kinesin complex"/>
    <property type="evidence" value="ECO:0007669"/>
    <property type="project" value="UniProtKB-UniRule"/>
</dbReference>
<dbReference type="InterPro" id="IPR002151">
    <property type="entry name" value="Kinesin_light"/>
</dbReference>
<comment type="subcellular location">
    <subcellularLocation>
        <location evidence="1 11">Cytoplasm</location>
        <location evidence="1 11">Cytoskeleton</location>
    </subcellularLocation>
</comment>
<dbReference type="Gene3D" id="1.25.40.10">
    <property type="entry name" value="Tetratricopeptide repeat domain"/>
    <property type="match status" value="1"/>
</dbReference>
<keyword evidence="3 11" id="KW-0963">Cytoplasm</keyword>
<dbReference type="Pfam" id="PF13424">
    <property type="entry name" value="TPR_12"/>
    <property type="match status" value="2"/>
</dbReference>
<feature type="region of interest" description="Disordered" evidence="13">
    <location>
        <begin position="474"/>
        <end position="520"/>
    </location>
</feature>
<dbReference type="Pfam" id="PF13374">
    <property type="entry name" value="TPR_10"/>
    <property type="match status" value="1"/>
</dbReference>
<dbReference type="GO" id="GO:0005737">
    <property type="term" value="C:cytoplasm"/>
    <property type="evidence" value="ECO:0007669"/>
    <property type="project" value="TreeGrafter"/>
</dbReference>
<dbReference type="Ensembl" id="ENSCSET00000000483.1">
    <property type="protein sequence ID" value="ENSCSEP00000000458.1"/>
    <property type="gene ID" value="ENSCSEG00000000254.1"/>
</dbReference>
<feature type="coiled-coil region" evidence="12">
    <location>
        <begin position="85"/>
        <end position="140"/>
    </location>
</feature>
<evidence type="ECO:0000256" key="3">
    <source>
        <dbReference type="ARBA" id="ARBA00022490"/>
    </source>
</evidence>
<evidence type="ECO:0000256" key="8">
    <source>
        <dbReference type="ARBA" id="ARBA00023175"/>
    </source>
</evidence>
<feature type="compositionally biased region" description="Basic and acidic residues" evidence="13">
    <location>
        <begin position="474"/>
        <end position="485"/>
    </location>
</feature>
<evidence type="ECO:0000256" key="13">
    <source>
        <dbReference type="SAM" id="MobiDB-lite"/>
    </source>
</evidence>
<dbReference type="PROSITE" id="PS01160">
    <property type="entry name" value="KINESIN_LIGHT"/>
    <property type="match status" value="1"/>
</dbReference>
<keyword evidence="8 11" id="KW-0505">Motor protein</keyword>
<evidence type="ECO:0000256" key="6">
    <source>
        <dbReference type="ARBA" id="ARBA00022803"/>
    </source>
</evidence>
<keyword evidence="5" id="KW-0677">Repeat</keyword>
<protein>
    <recommendedName>
        <fullName evidence="11">Kinesin light chain</fullName>
    </recommendedName>
</protein>
<evidence type="ECO:0000256" key="12">
    <source>
        <dbReference type="SAM" id="Coils"/>
    </source>
</evidence>
<evidence type="ECO:0000256" key="4">
    <source>
        <dbReference type="ARBA" id="ARBA00022701"/>
    </source>
</evidence>
<feature type="region of interest" description="Disordered" evidence="13">
    <location>
        <begin position="537"/>
        <end position="595"/>
    </location>
</feature>
<dbReference type="PANTHER" id="PTHR45783:SF2">
    <property type="entry name" value="KINESIN LIGHT CHAIN 2"/>
    <property type="match status" value="1"/>
</dbReference>
<feature type="repeat" description="TPR" evidence="10">
    <location>
        <begin position="263"/>
        <end position="296"/>
    </location>
</feature>
<reference evidence="14" key="2">
    <citation type="submission" date="2025-08" db="UniProtKB">
        <authorList>
            <consortium name="Ensembl"/>
        </authorList>
    </citation>
    <scope>IDENTIFICATION</scope>
</reference>
<evidence type="ECO:0000313" key="15">
    <source>
        <dbReference type="Proteomes" id="UP000265120"/>
    </source>
</evidence>
<evidence type="ECO:0000256" key="9">
    <source>
        <dbReference type="ARBA" id="ARBA00023212"/>
    </source>
</evidence>
<evidence type="ECO:0000256" key="1">
    <source>
        <dbReference type="ARBA" id="ARBA00004245"/>
    </source>
</evidence>
<dbReference type="PRINTS" id="PR00381">
    <property type="entry name" value="KINESINLIGHT"/>
</dbReference>
<dbReference type="PANTHER" id="PTHR45783">
    <property type="entry name" value="KINESIN LIGHT CHAIN"/>
    <property type="match status" value="1"/>
</dbReference>
<evidence type="ECO:0000256" key="10">
    <source>
        <dbReference type="PROSITE-ProRule" id="PRU00339"/>
    </source>
</evidence>
<evidence type="ECO:0000256" key="7">
    <source>
        <dbReference type="ARBA" id="ARBA00023054"/>
    </source>
</evidence>
<name>A0A3P8UB29_CYNSE</name>
<dbReference type="InterPro" id="IPR015792">
    <property type="entry name" value="Kinesin_light_repeat"/>
</dbReference>
<comment type="subunit">
    <text evidence="11">Oligomeric complex composed of two heavy chains and two light chains.</text>
</comment>
<dbReference type="GO" id="GO:0007018">
    <property type="term" value="P:microtubule-based movement"/>
    <property type="evidence" value="ECO:0007669"/>
    <property type="project" value="TreeGrafter"/>
</dbReference>
<reference evidence="14 15" key="1">
    <citation type="journal article" date="2014" name="Nat. Genet.">
        <title>Whole-genome sequence of a flatfish provides insights into ZW sex chromosome evolution and adaptation to a benthic lifestyle.</title>
        <authorList>
            <person name="Chen S."/>
            <person name="Zhang G."/>
            <person name="Shao C."/>
            <person name="Huang Q."/>
            <person name="Liu G."/>
            <person name="Zhang P."/>
            <person name="Song W."/>
            <person name="An N."/>
            <person name="Chalopin D."/>
            <person name="Volff J.N."/>
            <person name="Hong Y."/>
            <person name="Li Q."/>
            <person name="Sha Z."/>
            <person name="Zhou H."/>
            <person name="Xie M."/>
            <person name="Yu Q."/>
            <person name="Liu Y."/>
            <person name="Xiang H."/>
            <person name="Wang N."/>
            <person name="Wu K."/>
            <person name="Yang C."/>
            <person name="Zhou Q."/>
            <person name="Liao X."/>
            <person name="Yang L."/>
            <person name="Hu Q."/>
            <person name="Zhang J."/>
            <person name="Meng L."/>
            <person name="Jin L."/>
            <person name="Tian Y."/>
            <person name="Lian J."/>
            <person name="Yang J."/>
            <person name="Miao G."/>
            <person name="Liu S."/>
            <person name="Liang Z."/>
            <person name="Yan F."/>
            <person name="Li Y."/>
            <person name="Sun B."/>
            <person name="Zhang H."/>
            <person name="Zhang J."/>
            <person name="Zhu Y."/>
            <person name="Du M."/>
            <person name="Zhao Y."/>
            <person name="Schartl M."/>
            <person name="Tang Q."/>
            <person name="Wang J."/>
        </authorList>
    </citation>
    <scope>NUCLEOTIDE SEQUENCE</scope>
</reference>
<evidence type="ECO:0000256" key="2">
    <source>
        <dbReference type="ARBA" id="ARBA00009622"/>
    </source>
</evidence>
<dbReference type="GeneTree" id="ENSGT00940000166677"/>
<dbReference type="SMART" id="SM00028">
    <property type="entry name" value="TPR"/>
    <property type="match status" value="3"/>
</dbReference>
<comment type="function">
    <text evidence="11">Kinesin is a microtubule-associated force-producing protein that play a role in organelle transport.</text>
</comment>
<feature type="compositionally biased region" description="Polar residues" evidence="13">
    <location>
        <begin position="581"/>
        <end position="595"/>
    </location>
</feature>
<keyword evidence="15" id="KW-1185">Reference proteome</keyword>
<feature type="compositionally biased region" description="Basic and acidic residues" evidence="13">
    <location>
        <begin position="145"/>
        <end position="166"/>
    </location>
</feature>
<dbReference type="AlphaFoldDB" id="A0A3P8UB29"/>
<feature type="region of interest" description="Disordered" evidence="13">
    <location>
        <begin position="145"/>
        <end position="188"/>
    </location>
</feature>
<evidence type="ECO:0000256" key="11">
    <source>
        <dbReference type="RuleBase" id="RU367020"/>
    </source>
</evidence>
<dbReference type="STRING" id="244447.ENSCSEP00000000458"/>
<dbReference type="FunFam" id="1.25.40.10:FF:000003">
    <property type="entry name" value="kinesin light chain isoform X1"/>
    <property type="match status" value="1"/>
</dbReference>
<reference evidence="14" key="3">
    <citation type="submission" date="2025-09" db="UniProtKB">
        <authorList>
            <consortium name="Ensembl"/>
        </authorList>
    </citation>
    <scope>IDENTIFICATION</scope>
</reference>
<dbReference type="GO" id="GO:0019894">
    <property type="term" value="F:kinesin binding"/>
    <property type="evidence" value="ECO:0007669"/>
    <property type="project" value="TreeGrafter"/>
</dbReference>
<evidence type="ECO:0000256" key="5">
    <source>
        <dbReference type="ARBA" id="ARBA00022737"/>
    </source>
</evidence>
<dbReference type="InterPro" id="IPR011990">
    <property type="entry name" value="TPR-like_helical_dom_sf"/>
</dbReference>
<dbReference type="PROSITE" id="PS50005">
    <property type="entry name" value="TPR"/>
    <property type="match status" value="1"/>
</dbReference>
<dbReference type="SUPFAM" id="SSF48452">
    <property type="entry name" value="TPR-like"/>
    <property type="match status" value="2"/>
</dbReference>
<comment type="similarity">
    <text evidence="2 11">Belongs to the kinesin light chain family.</text>
</comment>
<dbReference type="GO" id="GO:0005874">
    <property type="term" value="C:microtubule"/>
    <property type="evidence" value="ECO:0007669"/>
    <property type="project" value="UniProtKB-UniRule"/>
</dbReference>